<dbReference type="InterPro" id="IPR038765">
    <property type="entry name" value="Papain-like_cys_pep_sf"/>
</dbReference>
<proteinExistence type="predicted"/>
<protein>
    <recommendedName>
        <fullName evidence="2">PH domain-containing protein</fullName>
    </recommendedName>
</protein>
<dbReference type="Gene3D" id="3.90.1720.10">
    <property type="entry name" value="endopeptidase domain like (from Nostoc punctiforme)"/>
    <property type="match status" value="1"/>
</dbReference>
<feature type="compositionally biased region" description="Polar residues" evidence="1">
    <location>
        <begin position="11"/>
        <end position="27"/>
    </location>
</feature>
<dbReference type="PANTHER" id="PTHR47112">
    <property type="entry name" value="PX DOMAIN-CONTAINING PROTEIN"/>
    <property type="match status" value="1"/>
</dbReference>
<dbReference type="PROSITE" id="PS50003">
    <property type="entry name" value="PH_DOMAIN"/>
    <property type="match status" value="1"/>
</dbReference>
<feature type="compositionally biased region" description="Acidic residues" evidence="1">
    <location>
        <begin position="31"/>
        <end position="42"/>
    </location>
</feature>
<dbReference type="EMBL" id="CAXAMN010006391">
    <property type="protein sequence ID" value="CAK9017448.1"/>
    <property type="molecule type" value="Genomic_DNA"/>
</dbReference>
<evidence type="ECO:0000313" key="4">
    <source>
        <dbReference type="Proteomes" id="UP001642484"/>
    </source>
</evidence>
<evidence type="ECO:0000259" key="2">
    <source>
        <dbReference type="PROSITE" id="PS50003"/>
    </source>
</evidence>
<dbReference type="Pfam" id="PF05708">
    <property type="entry name" value="Peptidase_C92"/>
    <property type="match status" value="1"/>
</dbReference>
<dbReference type="SUPFAM" id="SSF50729">
    <property type="entry name" value="PH domain-like"/>
    <property type="match status" value="1"/>
</dbReference>
<feature type="region of interest" description="Disordered" evidence="1">
    <location>
        <begin position="1"/>
        <end position="70"/>
    </location>
</feature>
<feature type="compositionally biased region" description="Basic and acidic residues" evidence="1">
    <location>
        <begin position="43"/>
        <end position="66"/>
    </location>
</feature>
<accession>A0ABP0JTH3</accession>
<reference evidence="3 4" key="1">
    <citation type="submission" date="2024-02" db="EMBL/GenBank/DDBJ databases">
        <authorList>
            <person name="Chen Y."/>
            <person name="Shah S."/>
            <person name="Dougan E. K."/>
            <person name="Thang M."/>
            <person name="Chan C."/>
        </authorList>
    </citation>
    <scope>NUCLEOTIDE SEQUENCE [LARGE SCALE GENOMIC DNA]</scope>
</reference>
<keyword evidence="4" id="KW-1185">Reference proteome</keyword>
<dbReference type="PANTHER" id="PTHR47112:SF1">
    <property type="entry name" value="PX DOMAIN-CONTAINING PROTEIN"/>
    <property type="match status" value="1"/>
</dbReference>
<dbReference type="Gene3D" id="2.30.29.30">
    <property type="entry name" value="Pleckstrin-homology domain (PH domain)/Phosphotyrosine-binding domain (PTB)"/>
    <property type="match status" value="1"/>
</dbReference>
<dbReference type="InterPro" id="IPR024453">
    <property type="entry name" value="Peptidase_C92"/>
</dbReference>
<name>A0ABP0JTH3_9DINO</name>
<evidence type="ECO:0000313" key="3">
    <source>
        <dbReference type="EMBL" id="CAK9017448.1"/>
    </source>
</evidence>
<dbReference type="SMART" id="SM00233">
    <property type="entry name" value="PH"/>
    <property type="match status" value="1"/>
</dbReference>
<dbReference type="Proteomes" id="UP001642484">
    <property type="component" value="Unassembled WGS sequence"/>
</dbReference>
<sequence>MANPEPESGISKGQSHASFVRTTTEGNAQVELEEDDCQEAPDSDDRSDGGDMDGKELEEMPEEDRQQAMNQFARRRETTKMPEDSEAKVVADALTKGTSQAMLKYEKEAKLPERSGQVKRVSASWLTSWQWRWLVLRDRRLAWFDGPQMKKLHGVIDFDLVEVEIERLWDNDNHDSGSSQPSVRRGKERGCRSVCISSLFSPAGEVAFRLLVAGSNRAFEMCVSSKQLGEEWIQDILEHLEDAARRSQCSRLRADQLNVFNYGRFHSAWWKVSRISPETFKQIADSGDILLFKSQGTFPRLIRAASRAALLGGRYDHVGLILKLEGGNIALLEATGNEGVGLCTWANFLANSWEKLYPEMALRRVRCTRSSDKLRALQDWVSDVYGKPYNLTVGKLQHRGSTGGDQKDFFCSQLVAEALKVMGVIPRGQKDSAEFWPDSFSAKSPAIECAPGCSFDPEDLTIDFDLSHATAEKASEPAKRDATVSVW</sequence>
<dbReference type="InterPro" id="IPR001849">
    <property type="entry name" value="PH_domain"/>
</dbReference>
<dbReference type="SUPFAM" id="SSF54001">
    <property type="entry name" value="Cysteine proteinases"/>
    <property type="match status" value="1"/>
</dbReference>
<gene>
    <name evidence="3" type="ORF">CCMP2556_LOCUS12877</name>
</gene>
<organism evidence="3 4">
    <name type="scientific">Durusdinium trenchii</name>
    <dbReference type="NCBI Taxonomy" id="1381693"/>
    <lineage>
        <taxon>Eukaryota</taxon>
        <taxon>Sar</taxon>
        <taxon>Alveolata</taxon>
        <taxon>Dinophyceae</taxon>
        <taxon>Suessiales</taxon>
        <taxon>Symbiodiniaceae</taxon>
        <taxon>Durusdinium</taxon>
    </lineage>
</organism>
<comment type="caution">
    <text evidence="3">The sequence shown here is derived from an EMBL/GenBank/DDBJ whole genome shotgun (WGS) entry which is preliminary data.</text>
</comment>
<feature type="domain" description="PH" evidence="2">
    <location>
        <begin position="111"/>
        <end position="241"/>
    </location>
</feature>
<evidence type="ECO:0000256" key="1">
    <source>
        <dbReference type="SAM" id="MobiDB-lite"/>
    </source>
</evidence>
<dbReference type="InterPro" id="IPR011993">
    <property type="entry name" value="PH-like_dom_sf"/>
</dbReference>